<keyword evidence="3" id="KW-1185">Reference proteome</keyword>
<reference evidence="2 3" key="1">
    <citation type="submission" date="2022-11" db="EMBL/GenBank/DDBJ databases">
        <title>Spartinivicinus poritis sp. nov., isolated from scleractinian coral Porites lutea.</title>
        <authorList>
            <person name="Zhang G."/>
            <person name="Cai L."/>
            <person name="Wei Q."/>
        </authorList>
    </citation>
    <scope>NUCLEOTIDE SEQUENCE [LARGE SCALE GENOMIC DNA]</scope>
    <source>
        <strain evidence="2 3">A2-2</strain>
    </source>
</reference>
<dbReference type="InterPro" id="IPR046104">
    <property type="entry name" value="DUF6041"/>
</dbReference>
<dbReference type="RefSeq" id="WP_274687870.1">
    <property type="nucleotide sequence ID" value="NZ_JAPMOU010000005.1"/>
</dbReference>
<keyword evidence="1" id="KW-1133">Transmembrane helix</keyword>
<proteinExistence type="predicted"/>
<feature type="transmembrane region" description="Helical" evidence="1">
    <location>
        <begin position="104"/>
        <end position="123"/>
    </location>
</feature>
<dbReference type="Pfam" id="PF19507">
    <property type="entry name" value="DUF6041"/>
    <property type="match status" value="1"/>
</dbReference>
<keyword evidence="1" id="KW-0812">Transmembrane</keyword>
<dbReference type="Proteomes" id="UP001528823">
    <property type="component" value="Unassembled WGS sequence"/>
</dbReference>
<protein>
    <submittedName>
        <fullName evidence="2">DUF6041 domain-containing protein</fullName>
    </submittedName>
</protein>
<evidence type="ECO:0000256" key="1">
    <source>
        <dbReference type="SAM" id="Phobius"/>
    </source>
</evidence>
<accession>A0ABT5U575</accession>
<dbReference type="EMBL" id="JAPMOU010000005">
    <property type="protein sequence ID" value="MDE1461508.1"/>
    <property type="molecule type" value="Genomic_DNA"/>
</dbReference>
<feature type="transmembrane region" description="Helical" evidence="1">
    <location>
        <begin position="55"/>
        <end position="74"/>
    </location>
</feature>
<sequence length="141" mass="15948">MTIIQKIIGIIYMLAGIAKAFPQVEDVKEVLINALEANHETILEPLTSWLVSHSTFITIFVGLALFFSGLILYLNKFLIKTTISAQIIMLICFISILHRAYWQIFIIDGFFIIISALIVKFHLQPTDNSSISSPNIQPIKR</sequence>
<evidence type="ECO:0000313" key="3">
    <source>
        <dbReference type="Proteomes" id="UP001528823"/>
    </source>
</evidence>
<name>A0ABT5U575_9GAMM</name>
<gene>
    <name evidence="2" type="ORF">ORQ98_05955</name>
</gene>
<organism evidence="2 3">
    <name type="scientific">Spartinivicinus poritis</name>
    <dbReference type="NCBI Taxonomy" id="2994640"/>
    <lineage>
        <taxon>Bacteria</taxon>
        <taxon>Pseudomonadati</taxon>
        <taxon>Pseudomonadota</taxon>
        <taxon>Gammaproteobacteria</taxon>
        <taxon>Oceanospirillales</taxon>
        <taxon>Zooshikellaceae</taxon>
        <taxon>Spartinivicinus</taxon>
    </lineage>
</organism>
<comment type="caution">
    <text evidence="2">The sequence shown here is derived from an EMBL/GenBank/DDBJ whole genome shotgun (WGS) entry which is preliminary data.</text>
</comment>
<evidence type="ECO:0000313" key="2">
    <source>
        <dbReference type="EMBL" id="MDE1461508.1"/>
    </source>
</evidence>
<keyword evidence="1" id="KW-0472">Membrane</keyword>